<feature type="transmembrane region" description="Helical" evidence="2">
    <location>
        <begin position="101"/>
        <end position="125"/>
    </location>
</feature>
<evidence type="ECO:0008006" key="5">
    <source>
        <dbReference type="Google" id="ProtNLM"/>
    </source>
</evidence>
<dbReference type="Proteomes" id="UP001057291">
    <property type="component" value="Unassembled WGS sequence"/>
</dbReference>
<evidence type="ECO:0000256" key="1">
    <source>
        <dbReference type="SAM" id="MobiDB-lite"/>
    </source>
</evidence>
<evidence type="ECO:0000313" key="4">
    <source>
        <dbReference type="Proteomes" id="UP001057291"/>
    </source>
</evidence>
<feature type="compositionally biased region" description="Basic and acidic residues" evidence="1">
    <location>
        <begin position="135"/>
        <end position="150"/>
    </location>
</feature>
<feature type="transmembrane region" description="Helical" evidence="2">
    <location>
        <begin position="12"/>
        <end position="32"/>
    </location>
</feature>
<sequence length="167" mass="18838">MTKETLGTGDPIHWPWALGLGALFGGLAGGIALFGDTWYNTTIPLGMMIASYIAVRKASGRGFWSGFIASLICVLLGIAIYAGVRYEQILAPFPNKERIQILYWALSVLIPLQLILGVVVTWFFSRTKQRIEEEKAKEEAERKARKEQLKKARANRPKKKFKKKNKR</sequence>
<keyword evidence="2" id="KW-0472">Membrane</keyword>
<accession>A0AAV4L9W5</accession>
<protein>
    <recommendedName>
        <fullName evidence="5">Permease</fullName>
    </recommendedName>
</protein>
<evidence type="ECO:0000313" key="3">
    <source>
        <dbReference type="EMBL" id="GIM44624.1"/>
    </source>
</evidence>
<dbReference type="EMBL" id="BOQE01000001">
    <property type="protein sequence ID" value="GIM44624.1"/>
    <property type="molecule type" value="Genomic_DNA"/>
</dbReference>
<feature type="region of interest" description="Disordered" evidence="1">
    <location>
        <begin position="135"/>
        <end position="167"/>
    </location>
</feature>
<keyword evidence="2" id="KW-0812">Transmembrane</keyword>
<gene>
    <name evidence="3" type="ORF">DNHGIG_01730</name>
</gene>
<evidence type="ECO:0000256" key="2">
    <source>
        <dbReference type="SAM" id="Phobius"/>
    </source>
</evidence>
<comment type="caution">
    <text evidence="3">The sequence shown here is derived from an EMBL/GenBank/DDBJ whole genome shotgun (WGS) entry which is preliminary data.</text>
</comment>
<dbReference type="AlphaFoldDB" id="A0AAV4L9W5"/>
<keyword evidence="4" id="KW-1185">Reference proteome</keyword>
<dbReference type="RefSeq" id="WP_282197894.1">
    <property type="nucleotide sequence ID" value="NZ_BOQE01000001.1"/>
</dbReference>
<name>A0AAV4L9W5_9BACL</name>
<keyword evidence="2" id="KW-1133">Transmembrane helix</keyword>
<proteinExistence type="predicted"/>
<reference evidence="3" key="1">
    <citation type="journal article" date="2023" name="Int. J. Syst. Evol. Microbiol.">
        <title>Collibacillus ludicampi gen. nov., sp. nov., a new soil bacterium of the family Alicyclobacillaceae.</title>
        <authorList>
            <person name="Jojima T."/>
            <person name="Ioku Y."/>
            <person name="Fukuta Y."/>
            <person name="Shirasaka N."/>
            <person name="Matsumura Y."/>
            <person name="Mori M."/>
        </authorList>
    </citation>
    <scope>NUCLEOTIDE SEQUENCE</scope>
    <source>
        <strain evidence="3">TP075</strain>
    </source>
</reference>
<feature type="compositionally biased region" description="Basic residues" evidence="1">
    <location>
        <begin position="151"/>
        <end position="167"/>
    </location>
</feature>
<feature type="transmembrane region" description="Helical" evidence="2">
    <location>
        <begin position="62"/>
        <end position="81"/>
    </location>
</feature>
<feature type="transmembrane region" description="Helical" evidence="2">
    <location>
        <begin position="38"/>
        <end position="55"/>
    </location>
</feature>
<organism evidence="3 4">
    <name type="scientific">Collibacillus ludicampi</name>
    <dbReference type="NCBI Taxonomy" id="2771369"/>
    <lineage>
        <taxon>Bacteria</taxon>
        <taxon>Bacillati</taxon>
        <taxon>Bacillota</taxon>
        <taxon>Bacilli</taxon>
        <taxon>Bacillales</taxon>
        <taxon>Alicyclobacillaceae</taxon>
        <taxon>Collibacillus</taxon>
    </lineage>
</organism>